<evidence type="ECO:0000313" key="3">
    <source>
        <dbReference type="EMBL" id="MCD2425709.1"/>
    </source>
</evidence>
<accession>A0ABS8PXB3</accession>
<protein>
    <submittedName>
        <fullName evidence="3">M20 family metallopeptidase</fullName>
    </submittedName>
</protein>
<dbReference type="Gene3D" id="3.40.630.10">
    <property type="entry name" value="Zn peptidases"/>
    <property type="match status" value="1"/>
</dbReference>
<dbReference type="PANTHER" id="PTHR11014:SF63">
    <property type="entry name" value="METALLOPEPTIDASE, PUTATIVE (AFU_ORTHOLOGUE AFUA_6G09600)-RELATED"/>
    <property type="match status" value="1"/>
</dbReference>
<keyword evidence="4" id="KW-1185">Reference proteome</keyword>
<dbReference type="EMBL" id="JAJNEC010000007">
    <property type="protein sequence ID" value="MCD2425709.1"/>
    <property type="molecule type" value="Genomic_DNA"/>
</dbReference>
<dbReference type="Proteomes" id="UP001199816">
    <property type="component" value="Unassembled WGS sequence"/>
</dbReference>
<dbReference type="InterPro" id="IPR017439">
    <property type="entry name" value="Amidohydrolase"/>
</dbReference>
<reference evidence="3 4" key="1">
    <citation type="submission" date="2021-11" db="EMBL/GenBank/DDBJ databases">
        <title>Genomic of Niabella pedocola.</title>
        <authorList>
            <person name="Wu T."/>
        </authorList>
    </citation>
    <scope>NUCLEOTIDE SEQUENCE [LARGE SCALE GENOMIC DNA]</scope>
    <source>
        <strain evidence="3 4">JCM 31011</strain>
    </source>
</reference>
<dbReference type="CDD" id="cd03886">
    <property type="entry name" value="M20_Acy1"/>
    <property type="match status" value="1"/>
</dbReference>
<comment type="caution">
    <text evidence="3">The sequence shown here is derived from an EMBL/GenBank/DDBJ whole genome shotgun (WGS) entry which is preliminary data.</text>
</comment>
<organism evidence="3 4">
    <name type="scientific">Niabella pedocola</name>
    <dbReference type="NCBI Taxonomy" id="1752077"/>
    <lineage>
        <taxon>Bacteria</taxon>
        <taxon>Pseudomonadati</taxon>
        <taxon>Bacteroidota</taxon>
        <taxon>Chitinophagia</taxon>
        <taxon>Chitinophagales</taxon>
        <taxon>Chitinophagaceae</taxon>
        <taxon>Niabella</taxon>
    </lineage>
</organism>
<name>A0ABS8PXB3_9BACT</name>
<feature type="domain" description="Peptidase M20 dimerisation" evidence="2">
    <location>
        <begin position="192"/>
        <end position="282"/>
    </location>
</feature>
<evidence type="ECO:0000313" key="4">
    <source>
        <dbReference type="Proteomes" id="UP001199816"/>
    </source>
</evidence>
<gene>
    <name evidence="3" type="ORF">LQ567_23195</name>
</gene>
<dbReference type="RefSeq" id="WP_231008266.1">
    <property type="nucleotide sequence ID" value="NZ_JAJNEC010000007.1"/>
</dbReference>
<dbReference type="PIRSF" id="PIRSF005962">
    <property type="entry name" value="Pept_M20D_amidohydro"/>
    <property type="match status" value="1"/>
</dbReference>
<dbReference type="SUPFAM" id="SSF53187">
    <property type="entry name" value="Zn-dependent exopeptidases"/>
    <property type="match status" value="1"/>
</dbReference>
<dbReference type="InterPro" id="IPR036264">
    <property type="entry name" value="Bact_exopeptidase_dim_dom"/>
</dbReference>
<dbReference type="InterPro" id="IPR011650">
    <property type="entry name" value="Peptidase_M20_dimer"/>
</dbReference>
<proteinExistence type="predicted"/>
<evidence type="ECO:0000256" key="1">
    <source>
        <dbReference type="ARBA" id="ARBA00022801"/>
    </source>
</evidence>
<evidence type="ECO:0000259" key="2">
    <source>
        <dbReference type="Pfam" id="PF07687"/>
    </source>
</evidence>
<dbReference type="Pfam" id="PF07687">
    <property type="entry name" value="M20_dimer"/>
    <property type="match status" value="1"/>
</dbReference>
<sequence>MDLKETVKAAAAAIKEEVTGFRRYLHQHPELSFKEFRTSAFIKEALDEMGIAWKPIAGTGVLAVIKGAGPSEKVIALRADIDALPITEANAVAYRSVNDGVMHACGHDAHTASLLGVARILESMKASFSGTVKLIFQPGEEVLPGGARQVIEEGGLTDPQADVVLGQHVMPAIPAGKVGLRTGLFMASMDEIKIEVYGKGGHGAEPHKGVDPVMITCSLLQALQQVVSRNAPPLMPTVLSFGKLKADGAINIIPDMVLIEGTFRTLDETWREQAHIRIKELAHTLVSGMGGRCEIEIRKGYPHLKNDEALGMQVRTFFEEYAGREQILPQDIWMASEDFAYYSQELPSFFYLLGVRNEERDICSALHTPTFNIDEEALELGMGVMAYAALRWLETKQD</sequence>
<dbReference type="Pfam" id="PF01546">
    <property type="entry name" value="Peptidase_M20"/>
    <property type="match status" value="1"/>
</dbReference>
<dbReference type="InterPro" id="IPR002933">
    <property type="entry name" value="Peptidase_M20"/>
</dbReference>
<dbReference type="SUPFAM" id="SSF55031">
    <property type="entry name" value="Bacterial exopeptidase dimerisation domain"/>
    <property type="match status" value="1"/>
</dbReference>
<dbReference type="Gene3D" id="3.30.70.360">
    <property type="match status" value="1"/>
</dbReference>
<dbReference type="NCBIfam" id="TIGR01891">
    <property type="entry name" value="amidohydrolases"/>
    <property type="match status" value="1"/>
</dbReference>
<dbReference type="PANTHER" id="PTHR11014">
    <property type="entry name" value="PEPTIDASE M20 FAMILY MEMBER"/>
    <property type="match status" value="1"/>
</dbReference>
<keyword evidence="1" id="KW-0378">Hydrolase</keyword>